<evidence type="ECO:0000313" key="5">
    <source>
        <dbReference type="EMBL" id="MEI2683524.1"/>
    </source>
</evidence>
<evidence type="ECO:0000313" key="6">
    <source>
        <dbReference type="Proteomes" id="UP001306592"/>
    </source>
</evidence>
<dbReference type="Pfam" id="PF06530">
    <property type="entry name" value="Phage_antitermQ"/>
    <property type="match status" value="1"/>
</dbReference>
<name>A0ABU8DJ28_ERWAP</name>
<evidence type="ECO:0000256" key="1">
    <source>
        <dbReference type="ARBA" id="ARBA00010234"/>
    </source>
</evidence>
<gene>
    <name evidence="5" type="ORF">V8N49_17900</name>
</gene>
<keyword evidence="2" id="KW-0805">Transcription regulation</keyword>
<dbReference type="RefSeq" id="WP_062820962.1">
    <property type="nucleotide sequence ID" value="NZ_CAKKMT010000011.1"/>
</dbReference>
<evidence type="ECO:0000256" key="4">
    <source>
        <dbReference type="ARBA" id="ARBA00023163"/>
    </source>
</evidence>
<evidence type="ECO:0000256" key="2">
    <source>
        <dbReference type="ARBA" id="ARBA00023015"/>
    </source>
</evidence>
<sequence>MRDMKNLLERWGGWAATGEHGLGYSSVAAGFRGLVHSRPGQRPSCSDNDGMILDACISRLKKNHPEQHDILVAHYLWQISLRAIARRRRCADGTIRKQIQTAEGFIAGVLSALECELECEETI</sequence>
<comment type="similarity">
    <text evidence="1">Belongs to the phage antitermination Q type 1 family.</text>
</comment>
<dbReference type="EMBL" id="JBANEI010000014">
    <property type="protein sequence ID" value="MEI2683524.1"/>
    <property type="molecule type" value="Genomic_DNA"/>
</dbReference>
<protein>
    <submittedName>
        <fullName evidence="5">Antiterminator Q family protein</fullName>
    </submittedName>
</protein>
<accession>A0ABU8DJ28</accession>
<comment type="caution">
    <text evidence="5">The sequence shown here is derived from an EMBL/GenBank/DDBJ whole genome shotgun (WGS) entry which is preliminary data.</text>
</comment>
<proteinExistence type="inferred from homology"/>
<organism evidence="5 6">
    <name type="scientific">Erwinia aphidicola</name>
    <dbReference type="NCBI Taxonomy" id="68334"/>
    <lineage>
        <taxon>Bacteria</taxon>
        <taxon>Pseudomonadati</taxon>
        <taxon>Pseudomonadota</taxon>
        <taxon>Gammaproteobacteria</taxon>
        <taxon>Enterobacterales</taxon>
        <taxon>Erwiniaceae</taxon>
        <taxon>Erwinia</taxon>
    </lineage>
</organism>
<keyword evidence="4" id="KW-0804">Transcription</keyword>
<dbReference type="Proteomes" id="UP001306592">
    <property type="component" value="Unassembled WGS sequence"/>
</dbReference>
<evidence type="ECO:0000256" key="3">
    <source>
        <dbReference type="ARBA" id="ARBA00023125"/>
    </source>
</evidence>
<dbReference type="InterPro" id="IPR010534">
    <property type="entry name" value="Phage_933W_GpQ"/>
</dbReference>
<reference evidence="5 6" key="1">
    <citation type="submission" date="2024-02" db="EMBL/GenBank/DDBJ databases">
        <title>First report Erwinia aphidicola in onion in Chile.</title>
        <authorList>
            <person name="Valenzuela M."/>
            <person name="Pena M."/>
            <person name="Dutta B."/>
        </authorList>
    </citation>
    <scope>NUCLEOTIDE SEQUENCE [LARGE SCALE GENOMIC DNA]</scope>
    <source>
        <strain evidence="5 6">QCJ3A</strain>
    </source>
</reference>
<keyword evidence="3" id="KW-0238">DNA-binding</keyword>
<keyword evidence="6" id="KW-1185">Reference proteome</keyword>